<dbReference type="InterPro" id="IPR043597">
    <property type="entry name" value="TPH_dom"/>
</dbReference>
<dbReference type="InterPro" id="IPR039986">
    <property type="entry name" value="CFAP210"/>
</dbReference>
<dbReference type="PANTHER" id="PTHR28663">
    <property type="entry name" value="COILED-COIL DOMAIN-CONTAINING PROTEIN 173"/>
    <property type="match status" value="1"/>
</dbReference>
<dbReference type="PANTHER" id="PTHR28663:SF1">
    <property type="entry name" value="CILIA- AND FLAGELLA- ASSOCIATED PROTEIN 210"/>
    <property type="match status" value="1"/>
</dbReference>
<evidence type="ECO:0000313" key="6">
    <source>
        <dbReference type="RefSeq" id="XP_031551247.1"/>
    </source>
</evidence>
<gene>
    <name evidence="6" type="primary">LOC116288585</name>
</gene>
<name>A0A6P8HF55_ACTTE</name>
<feature type="domain" description="Trichohyalin-plectin-homology" evidence="4">
    <location>
        <begin position="168"/>
        <end position="509"/>
    </location>
</feature>
<feature type="region of interest" description="Disordered" evidence="3">
    <location>
        <begin position="379"/>
        <end position="405"/>
    </location>
</feature>
<dbReference type="Pfam" id="PF13868">
    <property type="entry name" value="TPH"/>
    <property type="match status" value="1"/>
</dbReference>
<feature type="coiled-coil region" evidence="2">
    <location>
        <begin position="86"/>
        <end position="165"/>
    </location>
</feature>
<dbReference type="FunCoup" id="A0A6P8HF55">
    <property type="interactions" value="92"/>
</dbReference>
<evidence type="ECO:0000259" key="4">
    <source>
        <dbReference type="Pfam" id="PF13868"/>
    </source>
</evidence>
<evidence type="ECO:0000313" key="5">
    <source>
        <dbReference type="Proteomes" id="UP000515163"/>
    </source>
</evidence>
<dbReference type="InParanoid" id="A0A6P8HF55"/>
<keyword evidence="5" id="KW-1185">Reference proteome</keyword>
<proteinExistence type="predicted"/>
<dbReference type="KEGG" id="aten:116288585"/>
<feature type="region of interest" description="Disordered" evidence="3">
    <location>
        <begin position="518"/>
        <end position="538"/>
    </location>
</feature>
<dbReference type="Proteomes" id="UP000515163">
    <property type="component" value="Unplaced"/>
</dbReference>
<feature type="coiled-coil region" evidence="2">
    <location>
        <begin position="265"/>
        <end position="338"/>
    </location>
</feature>
<dbReference type="AlphaFoldDB" id="A0A6P8HF55"/>
<sequence length="583" mass="68737">MQTLLPRTPREVLVEAPCCHNNDCLHRIFSSTFMMASTIMHGRREGQKREYGDPSLSVVPSGCTERDVVVLQPGDWNRIQNSLSGYNKEEARLRALHEEREALHNLSKETVKHWDNTIEGQRLKKLQARRIREEKEEEEKVKIDIEEAKLQAKKRKEAIERAKTQQYYQTDRVKTFHGAMLLTEVMKEREAQVKMKNSQVNADKIRDQHMMRLQKRQYEEAIRQDQKNALKRYNDRRDLSAFQLLQISDHIEESSLAKKAELQEGKNVKQQIEMYEAAKAAIEEQKRKDKAALMEDHKYHLANRERLRKEEQQRQEEEEEEIRQFANAKKKMAKMRKEKELELFNAFQEHTERMRKKLHDQMVQKVDDEDDRIAKALAEREAKREAEEREKMEKSMKEQKSIHEHRVNRMKELERKAALEAKTDKEILRKRIESDKLYHAKQEAKKLEKLHEAKDLKNFQAQQVDELIVQKEELQRNDLRIDHVNEKSMLEEEAQFQEYAAKIIKNARDRERNPYPLIKAAREGPGGGRGPKFEGKNGLRPSLLVSDGSGVQLPNYSTATIQGHHTKIYGDPAKSKKRLGFTW</sequence>
<keyword evidence="1 2" id="KW-0175">Coiled coil</keyword>
<dbReference type="RefSeq" id="XP_031551247.1">
    <property type="nucleotide sequence ID" value="XM_031695387.1"/>
</dbReference>
<evidence type="ECO:0000256" key="2">
    <source>
        <dbReference type="SAM" id="Coils"/>
    </source>
</evidence>
<organism evidence="5 6">
    <name type="scientific">Actinia tenebrosa</name>
    <name type="common">Australian red waratah sea anemone</name>
    <dbReference type="NCBI Taxonomy" id="6105"/>
    <lineage>
        <taxon>Eukaryota</taxon>
        <taxon>Metazoa</taxon>
        <taxon>Cnidaria</taxon>
        <taxon>Anthozoa</taxon>
        <taxon>Hexacorallia</taxon>
        <taxon>Actiniaria</taxon>
        <taxon>Actiniidae</taxon>
        <taxon>Actinia</taxon>
    </lineage>
</organism>
<protein>
    <submittedName>
        <fullName evidence="6">Coiled-coil domain-containing protein 173-like</fullName>
    </submittedName>
</protein>
<reference evidence="6" key="1">
    <citation type="submission" date="2025-08" db="UniProtKB">
        <authorList>
            <consortium name="RefSeq"/>
        </authorList>
    </citation>
    <scope>IDENTIFICATION</scope>
    <source>
        <tissue evidence="6">Tentacle</tissue>
    </source>
</reference>
<accession>A0A6P8HF55</accession>
<dbReference type="GeneID" id="116288585"/>
<dbReference type="GO" id="GO:0005879">
    <property type="term" value="C:axonemal microtubule"/>
    <property type="evidence" value="ECO:0007669"/>
    <property type="project" value="TreeGrafter"/>
</dbReference>
<dbReference type="OrthoDB" id="5986600at2759"/>
<evidence type="ECO:0000256" key="1">
    <source>
        <dbReference type="ARBA" id="ARBA00023054"/>
    </source>
</evidence>
<evidence type="ECO:0000256" key="3">
    <source>
        <dbReference type="SAM" id="MobiDB-lite"/>
    </source>
</evidence>